<evidence type="ECO:0000256" key="3">
    <source>
        <dbReference type="ARBA" id="ARBA00022833"/>
    </source>
</evidence>
<dbReference type="GO" id="GO:0004089">
    <property type="term" value="F:carbonate dehydratase activity"/>
    <property type="evidence" value="ECO:0007669"/>
    <property type="project" value="UniProtKB-UniRule"/>
</dbReference>
<proteinExistence type="inferred from homology"/>
<evidence type="ECO:0000259" key="5">
    <source>
        <dbReference type="PROSITE" id="PS51144"/>
    </source>
</evidence>
<keyword evidence="7" id="KW-1185">Reference proteome</keyword>
<evidence type="ECO:0000256" key="1">
    <source>
        <dbReference type="ARBA" id="ARBA00010718"/>
    </source>
</evidence>
<dbReference type="PANTHER" id="PTHR18952:SF124">
    <property type="entry name" value="CARBONIC ANHYDRASE 7"/>
    <property type="match status" value="1"/>
</dbReference>
<dbReference type="EC" id="4.2.1.1" evidence="4"/>
<dbReference type="AlphaFoldDB" id="A0A0T6AWM7"/>
<comment type="cofactor">
    <cofactor evidence="4">
        <name>Zn(2+)</name>
        <dbReference type="ChEBI" id="CHEBI:29105"/>
    </cofactor>
</comment>
<dbReference type="InterPro" id="IPR001148">
    <property type="entry name" value="CA_dom"/>
</dbReference>
<comment type="similarity">
    <text evidence="1 4">Belongs to the alpha-carbonic anhydrase family.</text>
</comment>
<dbReference type="PROSITE" id="PS00162">
    <property type="entry name" value="ALPHA_CA_1"/>
    <property type="match status" value="1"/>
</dbReference>
<reference evidence="6 7" key="1">
    <citation type="submission" date="2015-09" db="EMBL/GenBank/DDBJ databases">
        <title>Draft genome of the scarab beetle Oryctes borbonicus.</title>
        <authorList>
            <person name="Meyer J.M."/>
            <person name="Markov G.V."/>
            <person name="Baskaran P."/>
            <person name="Herrmann M."/>
            <person name="Sommer R.J."/>
            <person name="Roedelsperger C."/>
        </authorList>
    </citation>
    <scope>NUCLEOTIDE SEQUENCE [LARGE SCALE GENOMIC DNA]</scope>
    <source>
        <strain evidence="6">OB123</strain>
        <tissue evidence="6">Whole animal</tissue>
    </source>
</reference>
<dbReference type="EMBL" id="LJIG01022681">
    <property type="protein sequence ID" value="KRT79277.1"/>
    <property type="molecule type" value="Genomic_DNA"/>
</dbReference>
<dbReference type="GO" id="GO:0008270">
    <property type="term" value="F:zinc ion binding"/>
    <property type="evidence" value="ECO:0007669"/>
    <property type="project" value="UniProtKB-UniRule"/>
</dbReference>
<gene>
    <name evidence="6" type="ORF">AMK59_8261</name>
</gene>
<dbReference type="InterPro" id="IPR036398">
    <property type="entry name" value="CA_dom_sf"/>
</dbReference>
<evidence type="ECO:0000313" key="6">
    <source>
        <dbReference type="EMBL" id="KRT79277.1"/>
    </source>
</evidence>
<comment type="function">
    <text evidence="4">Reversible hydration of carbon dioxide.</text>
</comment>
<dbReference type="OrthoDB" id="429145at2759"/>
<dbReference type="InterPro" id="IPR023561">
    <property type="entry name" value="Carbonic_anhydrase_a-class"/>
</dbReference>
<evidence type="ECO:0000256" key="2">
    <source>
        <dbReference type="ARBA" id="ARBA00022723"/>
    </source>
</evidence>
<keyword evidence="2 4" id="KW-0479">Metal-binding</keyword>
<comment type="caution">
    <text evidence="6">The sequence shown here is derived from an EMBL/GenBank/DDBJ whole genome shotgun (WGS) entry which is preliminary data.</text>
</comment>
<organism evidence="6 7">
    <name type="scientific">Oryctes borbonicus</name>
    <dbReference type="NCBI Taxonomy" id="1629725"/>
    <lineage>
        <taxon>Eukaryota</taxon>
        <taxon>Metazoa</taxon>
        <taxon>Ecdysozoa</taxon>
        <taxon>Arthropoda</taxon>
        <taxon>Hexapoda</taxon>
        <taxon>Insecta</taxon>
        <taxon>Pterygota</taxon>
        <taxon>Neoptera</taxon>
        <taxon>Endopterygota</taxon>
        <taxon>Coleoptera</taxon>
        <taxon>Polyphaga</taxon>
        <taxon>Scarabaeiformia</taxon>
        <taxon>Scarabaeidae</taxon>
        <taxon>Dynastinae</taxon>
        <taxon>Oryctes</taxon>
    </lineage>
</organism>
<dbReference type="GO" id="GO:0005737">
    <property type="term" value="C:cytoplasm"/>
    <property type="evidence" value="ECO:0007669"/>
    <property type="project" value="TreeGrafter"/>
</dbReference>
<dbReference type="Proteomes" id="UP000051574">
    <property type="component" value="Unassembled WGS sequence"/>
</dbReference>
<dbReference type="SUPFAM" id="SSF51069">
    <property type="entry name" value="Carbonic anhydrase"/>
    <property type="match status" value="1"/>
</dbReference>
<keyword evidence="3 4" id="KW-0862">Zinc</keyword>
<dbReference type="InterPro" id="IPR018338">
    <property type="entry name" value="Carbonic_anhydrase_a-class_CS"/>
</dbReference>
<feature type="domain" description="Alpha-carbonic anhydrase" evidence="5">
    <location>
        <begin position="1"/>
        <end position="184"/>
    </location>
</feature>
<dbReference type="PROSITE" id="PS51144">
    <property type="entry name" value="ALPHA_CA_2"/>
    <property type="match status" value="1"/>
</dbReference>
<dbReference type="CDD" id="cd00326">
    <property type="entry name" value="alpha_CA"/>
    <property type="match status" value="1"/>
</dbReference>
<sequence length="184" mass="20787">MLPLVYENFENEADLAVTNNGHTVQFKLNTNPMPTITGGPLLGKYKFMQFHFHWGAHDEEGSENQVNSHSFPMELHVVFYSTAYGTFENATQHPDGLCVVSFLYSKSEEDNENYNQIINLLPRVNEVGNSAKGIDPIVLELLLTEDKEHYYTYGGSLTTPPCTEDVTWIEFKSTIPLSHKQVGI</sequence>
<dbReference type="SMART" id="SM01057">
    <property type="entry name" value="Carb_anhydrase"/>
    <property type="match status" value="1"/>
</dbReference>
<dbReference type="Gene3D" id="3.10.200.10">
    <property type="entry name" value="Alpha carbonic anhydrase"/>
    <property type="match status" value="1"/>
</dbReference>
<comment type="catalytic activity">
    <reaction evidence="4">
        <text>hydrogencarbonate + H(+) = CO2 + H2O</text>
        <dbReference type="Rhea" id="RHEA:10748"/>
        <dbReference type="ChEBI" id="CHEBI:15377"/>
        <dbReference type="ChEBI" id="CHEBI:15378"/>
        <dbReference type="ChEBI" id="CHEBI:16526"/>
        <dbReference type="ChEBI" id="CHEBI:17544"/>
        <dbReference type="EC" id="4.2.1.1"/>
    </reaction>
</comment>
<protein>
    <recommendedName>
        <fullName evidence="4">Carbonic anhydrase</fullName>
        <ecNumber evidence="4">4.2.1.1</ecNumber>
    </recommendedName>
</protein>
<dbReference type="PANTHER" id="PTHR18952">
    <property type="entry name" value="CARBONIC ANHYDRASE"/>
    <property type="match status" value="1"/>
</dbReference>
<evidence type="ECO:0000313" key="7">
    <source>
        <dbReference type="Proteomes" id="UP000051574"/>
    </source>
</evidence>
<name>A0A0T6AWM7_9SCAR</name>
<keyword evidence="4" id="KW-0456">Lyase</keyword>
<accession>A0A0T6AWM7</accession>
<evidence type="ECO:0000256" key="4">
    <source>
        <dbReference type="RuleBase" id="RU367011"/>
    </source>
</evidence>
<dbReference type="Pfam" id="PF00194">
    <property type="entry name" value="Carb_anhydrase"/>
    <property type="match status" value="1"/>
</dbReference>